<reference evidence="1" key="1">
    <citation type="journal article" date="2013" name="Genetics">
        <title>The draft genome and transcriptome of Panagrellus redivivus are shaped by the harsh demands of a free-living lifestyle.</title>
        <authorList>
            <person name="Srinivasan J."/>
            <person name="Dillman A.R."/>
            <person name="Macchietto M.G."/>
            <person name="Heikkinen L."/>
            <person name="Lakso M."/>
            <person name="Fracchia K.M."/>
            <person name="Antoshechkin I."/>
            <person name="Mortazavi A."/>
            <person name="Wong G."/>
            <person name="Sternberg P.W."/>
        </authorList>
    </citation>
    <scope>NUCLEOTIDE SEQUENCE [LARGE SCALE GENOMIC DNA]</scope>
    <source>
        <strain evidence="1">MT8872</strain>
    </source>
</reference>
<evidence type="ECO:0000313" key="2">
    <source>
        <dbReference type="WBParaSite" id="Pan_g7559.t1"/>
    </source>
</evidence>
<sequence>MALECVSSGHNKGRRVMCCFYRLGLVEQAPFEDGHIMHLATLECEIALKQAALIVCRCVQLKGEFEVVLIAFGMPRMRSKAVNQKVVQKQSIMSPKSVFGKSIHRTDSRRREKHDQFINKYKNRSQECPSLVVWYHCTIPPGNRLTTSSV</sequence>
<name>A0A7E5A174_PANRE</name>
<keyword evidence="1" id="KW-1185">Reference proteome</keyword>
<evidence type="ECO:0000313" key="1">
    <source>
        <dbReference type="Proteomes" id="UP000492821"/>
    </source>
</evidence>
<protein>
    <submittedName>
        <fullName evidence="2">Uncharacterized protein</fullName>
    </submittedName>
</protein>
<accession>A0A7E5A174</accession>
<dbReference type="AlphaFoldDB" id="A0A7E5A174"/>
<dbReference type="WBParaSite" id="Pan_g7559.t1">
    <property type="protein sequence ID" value="Pan_g7559.t1"/>
    <property type="gene ID" value="Pan_g7559"/>
</dbReference>
<proteinExistence type="predicted"/>
<organism evidence="1 2">
    <name type="scientific">Panagrellus redivivus</name>
    <name type="common">Microworm</name>
    <dbReference type="NCBI Taxonomy" id="6233"/>
    <lineage>
        <taxon>Eukaryota</taxon>
        <taxon>Metazoa</taxon>
        <taxon>Ecdysozoa</taxon>
        <taxon>Nematoda</taxon>
        <taxon>Chromadorea</taxon>
        <taxon>Rhabditida</taxon>
        <taxon>Tylenchina</taxon>
        <taxon>Panagrolaimomorpha</taxon>
        <taxon>Panagrolaimoidea</taxon>
        <taxon>Panagrolaimidae</taxon>
        <taxon>Panagrellus</taxon>
    </lineage>
</organism>
<reference evidence="2" key="2">
    <citation type="submission" date="2020-10" db="UniProtKB">
        <authorList>
            <consortium name="WormBaseParasite"/>
        </authorList>
    </citation>
    <scope>IDENTIFICATION</scope>
</reference>
<dbReference type="Proteomes" id="UP000492821">
    <property type="component" value="Unassembled WGS sequence"/>
</dbReference>